<feature type="compositionally biased region" description="Low complexity" evidence="1">
    <location>
        <begin position="105"/>
        <end position="114"/>
    </location>
</feature>
<feature type="compositionally biased region" description="Polar residues" evidence="1">
    <location>
        <begin position="119"/>
        <end position="129"/>
    </location>
</feature>
<evidence type="ECO:0000256" key="1">
    <source>
        <dbReference type="SAM" id="MobiDB-lite"/>
    </source>
</evidence>
<dbReference type="AlphaFoldDB" id="Q6IGI9"/>
<reference evidence="2" key="1">
    <citation type="journal article" date="2003" name="Genome Biol.">
        <title>An integrated gene annotation and transcriptional profiling approach towards the full gene content of the Drosophila genome.</title>
        <authorList>
            <person name="Hild M."/>
            <person name="Beckmann B."/>
            <person name="Haas S.A."/>
            <person name="Koch B."/>
            <person name="Solovyev V."/>
            <person name="Busold C."/>
            <person name="Fellenberg K."/>
            <person name="Boutros M."/>
            <person name="Vingron M."/>
            <person name="Sauer F."/>
            <person name="Hoheisel J.D."/>
            <person name="Paro R."/>
        </authorList>
    </citation>
    <scope>NUCLEOTIDE SEQUENCE</scope>
</reference>
<proteinExistence type="predicted"/>
<feature type="compositionally biased region" description="Polar residues" evidence="1">
    <location>
        <begin position="9"/>
        <end position="25"/>
    </location>
</feature>
<gene>
    <name evidence="2" type="ORF">HDC06206</name>
</gene>
<organism evidence="2">
    <name type="scientific">Drosophila melanogaster</name>
    <name type="common">Fruit fly</name>
    <dbReference type="NCBI Taxonomy" id="7227"/>
    <lineage>
        <taxon>Eukaryota</taxon>
        <taxon>Metazoa</taxon>
        <taxon>Ecdysozoa</taxon>
        <taxon>Arthropoda</taxon>
        <taxon>Hexapoda</taxon>
        <taxon>Insecta</taxon>
        <taxon>Pterygota</taxon>
        <taxon>Neoptera</taxon>
        <taxon>Endopterygota</taxon>
        <taxon>Diptera</taxon>
        <taxon>Brachycera</taxon>
        <taxon>Muscomorpha</taxon>
        <taxon>Ephydroidea</taxon>
        <taxon>Drosophilidae</taxon>
        <taxon>Drosophila</taxon>
        <taxon>Sophophora</taxon>
    </lineage>
</organism>
<feature type="region of interest" description="Disordered" evidence="1">
    <location>
        <begin position="104"/>
        <end position="132"/>
    </location>
</feature>
<dbReference type="EMBL" id="BK003777">
    <property type="protein sequence ID" value="DAA02475.1"/>
    <property type="molecule type" value="Genomic_DNA"/>
</dbReference>
<protein>
    <submittedName>
        <fullName evidence="2">HDC06206</fullName>
    </submittedName>
</protein>
<evidence type="ECO:0000313" key="2">
    <source>
        <dbReference type="EMBL" id="DAA02475.1"/>
    </source>
</evidence>
<feature type="region of interest" description="Disordered" evidence="1">
    <location>
        <begin position="1"/>
        <end position="31"/>
    </location>
</feature>
<sequence>MANFDGMSTEASRTNGQTDNWTTGQADKRTRGNSNLKCIKTRLAALTFKKLNINMTACIRIHILIRFIENPEGQPHHKRWLRLKDESVAAAEIISPSHQLVENCPQPDCSSTSPPSSPLIGQTSSTPIHSSRRRDAKQNAMQVYSRAALSGCSCERELYSDGYSYSYGRQSKPSVEIAIVPEKGTGAFGSAIVWFALLDGATHVLFKILNIILQWAMDGCDDLSICLMEWSI</sequence>
<name>Q6IGI9_DROME</name>
<accession>Q6IGI9</accession>